<dbReference type="AlphaFoldDB" id="A0A1F5SBX4"/>
<evidence type="ECO:0000313" key="2">
    <source>
        <dbReference type="Proteomes" id="UP000178783"/>
    </source>
</evidence>
<organism evidence="1 2">
    <name type="scientific">Candidatus Falkowbacteria bacterium RIFCSPLOWO2_02_FULL_45_21</name>
    <dbReference type="NCBI Taxonomy" id="1797989"/>
    <lineage>
        <taxon>Bacteria</taxon>
        <taxon>Candidatus Falkowiibacteriota</taxon>
    </lineage>
</organism>
<protein>
    <submittedName>
        <fullName evidence="1">Uncharacterized protein</fullName>
    </submittedName>
</protein>
<reference evidence="1 2" key="1">
    <citation type="journal article" date="2016" name="Nat. Commun.">
        <title>Thousands of microbial genomes shed light on interconnected biogeochemical processes in an aquifer system.</title>
        <authorList>
            <person name="Anantharaman K."/>
            <person name="Brown C.T."/>
            <person name="Hug L.A."/>
            <person name="Sharon I."/>
            <person name="Castelle C.J."/>
            <person name="Probst A.J."/>
            <person name="Thomas B.C."/>
            <person name="Singh A."/>
            <person name="Wilkins M.J."/>
            <person name="Karaoz U."/>
            <person name="Brodie E.L."/>
            <person name="Williams K.H."/>
            <person name="Hubbard S.S."/>
            <person name="Banfield J.F."/>
        </authorList>
    </citation>
    <scope>NUCLEOTIDE SEQUENCE [LARGE SCALE GENOMIC DNA]</scope>
</reference>
<dbReference type="EMBL" id="MFFW01000035">
    <property type="protein sequence ID" value="OGF24149.1"/>
    <property type="molecule type" value="Genomic_DNA"/>
</dbReference>
<proteinExistence type="predicted"/>
<gene>
    <name evidence="1" type="ORF">A3H66_00555</name>
</gene>
<comment type="caution">
    <text evidence="1">The sequence shown here is derived from an EMBL/GenBank/DDBJ whole genome shotgun (WGS) entry which is preliminary data.</text>
</comment>
<dbReference type="Proteomes" id="UP000178783">
    <property type="component" value="Unassembled WGS sequence"/>
</dbReference>
<name>A0A1F5SBX4_9BACT</name>
<accession>A0A1F5SBX4</accession>
<sequence length="60" mass="6745">MLRKKSGYILQTGIALGVEFKCGAHDLRNFLINDDSFIYSVVKVADRSERGIFAALHFLV</sequence>
<evidence type="ECO:0000313" key="1">
    <source>
        <dbReference type="EMBL" id="OGF24149.1"/>
    </source>
</evidence>